<evidence type="ECO:0000256" key="1">
    <source>
        <dbReference type="SAM" id="Coils"/>
    </source>
</evidence>
<keyword evidence="1" id="KW-0175">Coiled coil</keyword>
<gene>
    <name evidence="4 5" type="primary">LOC111022677</name>
</gene>
<dbReference type="AlphaFoldDB" id="A0A6J1DQN4"/>
<evidence type="ECO:0000313" key="5">
    <source>
        <dbReference type="RefSeq" id="XP_022155569.1"/>
    </source>
</evidence>
<dbReference type="GeneID" id="111022677"/>
<keyword evidence="3" id="KW-1185">Reference proteome</keyword>
<feature type="region of interest" description="Disordered" evidence="2">
    <location>
        <begin position="72"/>
        <end position="91"/>
    </location>
</feature>
<dbReference type="Proteomes" id="UP000504603">
    <property type="component" value="Unplaced"/>
</dbReference>
<evidence type="ECO:0000313" key="4">
    <source>
        <dbReference type="RefSeq" id="XP_022155568.1"/>
    </source>
</evidence>
<protein>
    <submittedName>
        <fullName evidence="4 5">Uncharacterized protein LOC111022677 isoform X1</fullName>
    </submittedName>
</protein>
<proteinExistence type="predicted"/>
<feature type="region of interest" description="Disordered" evidence="2">
    <location>
        <begin position="222"/>
        <end position="246"/>
    </location>
</feature>
<feature type="compositionally biased region" description="Polar residues" evidence="2">
    <location>
        <begin position="1"/>
        <end position="15"/>
    </location>
</feature>
<feature type="compositionally biased region" description="Basic residues" evidence="2">
    <location>
        <begin position="230"/>
        <end position="246"/>
    </location>
</feature>
<dbReference type="PANTHER" id="PTHR38936">
    <property type="entry name" value="TITIN-LIKE ISOFORM X2"/>
    <property type="match status" value="1"/>
</dbReference>
<organism evidence="3 5">
    <name type="scientific">Momordica charantia</name>
    <name type="common">Bitter gourd</name>
    <name type="synonym">Balsam pear</name>
    <dbReference type="NCBI Taxonomy" id="3673"/>
    <lineage>
        <taxon>Eukaryota</taxon>
        <taxon>Viridiplantae</taxon>
        <taxon>Streptophyta</taxon>
        <taxon>Embryophyta</taxon>
        <taxon>Tracheophyta</taxon>
        <taxon>Spermatophyta</taxon>
        <taxon>Magnoliopsida</taxon>
        <taxon>eudicotyledons</taxon>
        <taxon>Gunneridae</taxon>
        <taxon>Pentapetalae</taxon>
        <taxon>rosids</taxon>
        <taxon>fabids</taxon>
        <taxon>Cucurbitales</taxon>
        <taxon>Cucurbitaceae</taxon>
        <taxon>Momordiceae</taxon>
        <taxon>Momordica</taxon>
    </lineage>
</organism>
<feature type="coiled-coil region" evidence="1">
    <location>
        <begin position="158"/>
        <end position="185"/>
    </location>
</feature>
<dbReference type="RefSeq" id="XP_022155569.1">
    <property type="nucleotide sequence ID" value="XM_022299877.1"/>
</dbReference>
<feature type="compositionally biased region" description="Basic and acidic residues" evidence="2">
    <location>
        <begin position="16"/>
        <end position="28"/>
    </location>
</feature>
<dbReference type="RefSeq" id="XP_022155568.1">
    <property type="nucleotide sequence ID" value="XM_022299876.1"/>
</dbReference>
<feature type="region of interest" description="Disordered" evidence="2">
    <location>
        <begin position="1"/>
        <end position="44"/>
    </location>
</feature>
<evidence type="ECO:0000256" key="2">
    <source>
        <dbReference type="SAM" id="MobiDB-lite"/>
    </source>
</evidence>
<name>A0A6J1DQN4_MOMCH</name>
<accession>A0A6J1DQN4</accession>
<dbReference type="KEGG" id="mcha:111022677"/>
<evidence type="ECO:0000313" key="3">
    <source>
        <dbReference type="Proteomes" id="UP000504603"/>
    </source>
</evidence>
<sequence>MRSQLPSPEQLNPSIEKTRSQLRVREKTSGSSSSKKRAKKSYPSVIRRSERIQNVVQPYQNRDIEPVVEEIAVSDSEKEDEPLAQGEKELDEPTSCEQNLHGKIDYVVKLLETQGRAIKVLKTKNLLSESLSPTEVRYKSLYIESQKKKWYLIDSCQVQTLMDENQQLTQKLETALCKVEAYEKGNQNFSEVLEKLKDVMLVSNLTKVTETAVNASSQAIREAMSSGMGRKAKTSAAKGKKRTKTK</sequence>
<dbReference type="OrthoDB" id="1937314at2759"/>
<reference evidence="4 5" key="1">
    <citation type="submission" date="2025-04" db="UniProtKB">
        <authorList>
            <consortium name="RefSeq"/>
        </authorList>
    </citation>
    <scope>IDENTIFICATION</scope>
    <source>
        <strain evidence="4 5">OHB3-1</strain>
    </source>
</reference>
<dbReference type="PANTHER" id="PTHR38936:SF1">
    <property type="entry name" value="DUF641 DOMAIN-CONTAINING PROTEIN"/>
    <property type="match status" value="1"/>
</dbReference>